<evidence type="ECO:0000313" key="4">
    <source>
        <dbReference type="Proteomes" id="UP000186594"/>
    </source>
</evidence>
<feature type="compositionally biased region" description="Polar residues" evidence="2">
    <location>
        <begin position="1"/>
        <end position="14"/>
    </location>
</feature>
<comment type="caution">
    <text evidence="3">The sequence shown here is derived from an EMBL/GenBank/DDBJ whole genome shotgun (WGS) entry which is preliminary data.</text>
</comment>
<dbReference type="Proteomes" id="UP000186594">
    <property type="component" value="Unassembled WGS sequence"/>
</dbReference>
<dbReference type="InterPro" id="IPR018865">
    <property type="entry name" value="STK19-like"/>
</dbReference>
<protein>
    <submittedName>
        <fullName evidence="3">Meiotically up-regulated gene 51 protein</fullName>
    </submittedName>
</protein>
<comment type="similarity">
    <text evidence="1">Belongs to the STK19 family.</text>
</comment>
<evidence type="ECO:0000256" key="2">
    <source>
        <dbReference type="SAM" id="MobiDB-lite"/>
    </source>
</evidence>
<dbReference type="EMBL" id="LXFE01001459">
    <property type="protein sequence ID" value="OLL23589.1"/>
    <property type="molecule type" value="Genomic_DNA"/>
</dbReference>
<dbReference type="OMA" id="FFGWKFR"/>
<dbReference type="Pfam" id="PF10494">
    <property type="entry name" value="Stk19"/>
    <property type="match status" value="1"/>
</dbReference>
<accession>A0A1U7LLS0</accession>
<sequence length="301" mass="33965">MPNHLSFTAAPTSRINKRPSKSSFKKGITSPVKTPPFVSRSSTQHKLDIIATNVPFETDYIIPDALTGIKYLCEKMFTPIEMDKMHRNKIAELYAAQAAIPRVILLHQLHSLCTTNHTQVDRELADICEKGYLQRIMFHGRNEGDFALMLAQDFKGILEKLKASESEISGAVENFEKVLFEKNGVFTGVRITNGQNSELTKTNISTLCSKGLLTLDHTFPGSYAISLPNIGTFLRNLRSGRREILRILKKQQFKEILEKNLLERKLKASLFSWEFHLHDIYGSGEAERFTTPVGPGIRLTS</sequence>
<dbReference type="GO" id="GO:0046579">
    <property type="term" value="P:positive regulation of Ras protein signal transduction"/>
    <property type="evidence" value="ECO:0007669"/>
    <property type="project" value="TreeGrafter"/>
</dbReference>
<name>A0A1U7LLS0_NEOID</name>
<proteinExistence type="inferred from homology"/>
<organism evidence="3 4">
    <name type="scientific">Neolecta irregularis (strain DAH-3)</name>
    <dbReference type="NCBI Taxonomy" id="1198029"/>
    <lineage>
        <taxon>Eukaryota</taxon>
        <taxon>Fungi</taxon>
        <taxon>Dikarya</taxon>
        <taxon>Ascomycota</taxon>
        <taxon>Taphrinomycotina</taxon>
        <taxon>Neolectales</taxon>
        <taxon>Neolectaceae</taxon>
        <taxon>Neolecta</taxon>
    </lineage>
</organism>
<reference evidence="3 4" key="1">
    <citation type="submission" date="2016-04" db="EMBL/GenBank/DDBJ databases">
        <title>Evolutionary innovation and constraint leading to complex multicellularity in the Ascomycota.</title>
        <authorList>
            <person name="Cisse O."/>
            <person name="Nguyen A."/>
            <person name="Hewitt D.A."/>
            <person name="Jedd G."/>
            <person name="Stajich J.E."/>
        </authorList>
    </citation>
    <scope>NUCLEOTIDE SEQUENCE [LARGE SCALE GENOMIC DNA]</scope>
    <source>
        <strain evidence="3 4">DAH-3</strain>
    </source>
</reference>
<gene>
    <name evidence="3" type="ORF">NEOLI_003995</name>
</gene>
<dbReference type="PANTHER" id="PTHR15243">
    <property type="entry name" value="SERINE/THREONINE-PROTEIN KINASE 19"/>
    <property type="match status" value="1"/>
</dbReference>
<feature type="compositionally biased region" description="Basic residues" evidence="2">
    <location>
        <begin position="15"/>
        <end position="24"/>
    </location>
</feature>
<evidence type="ECO:0000256" key="1">
    <source>
        <dbReference type="ARBA" id="ARBA00093458"/>
    </source>
</evidence>
<dbReference type="AlphaFoldDB" id="A0A1U7LLS0"/>
<dbReference type="PANTHER" id="PTHR15243:SF0">
    <property type="entry name" value="SERINE_THREONINE-PROTEIN KINASE 19"/>
    <property type="match status" value="1"/>
</dbReference>
<evidence type="ECO:0000313" key="3">
    <source>
        <dbReference type="EMBL" id="OLL23589.1"/>
    </source>
</evidence>
<keyword evidence="4" id="KW-1185">Reference proteome</keyword>
<feature type="region of interest" description="Disordered" evidence="2">
    <location>
        <begin position="1"/>
        <end position="39"/>
    </location>
</feature>
<dbReference type="OrthoDB" id="3980126at2759"/>